<dbReference type="EC" id="3.6.1.15" evidence="2"/>
<evidence type="ECO:0000256" key="4">
    <source>
        <dbReference type="ARBA" id="ARBA00022741"/>
    </source>
</evidence>
<dbReference type="PANTHER" id="PTHR45766:SF6">
    <property type="entry name" value="SWI_SNF-RELATED MATRIX-ASSOCIATED ACTIN-DEPENDENT REGULATOR OF CHROMATIN SUBFAMILY A-LIKE PROTEIN 1"/>
    <property type="match status" value="1"/>
</dbReference>
<dbReference type="GO" id="GO:0031297">
    <property type="term" value="P:replication fork processing"/>
    <property type="evidence" value="ECO:0007669"/>
    <property type="project" value="TreeGrafter"/>
</dbReference>
<dbReference type="Proteomes" id="UP000152300">
    <property type="component" value="Segment"/>
</dbReference>
<reference evidence="13 14" key="1">
    <citation type="journal article" date="2015" name="Arch. Virol.">
        <title>Coinfection with multiple strains of bovine papular stomatitis virus.</title>
        <authorList>
            <person name="Huang T."/>
            <person name="Tulman E.R."/>
            <person name="Diel D.G."/>
            <person name="Khatiwada S."/>
            <person name="Sims W."/>
            <person name="Edwards J.F."/>
            <person name="Wen X."/>
            <person name="Kutish G.F."/>
            <person name="Rock D.L."/>
            <person name="Delhon G."/>
        </authorList>
    </citation>
    <scope>NUCLEOTIDE SEQUENCE [LARGE SCALE GENOMIC DNA]</scope>
    <source>
        <strain evidence="11">BV-TX09c15</strain>
        <strain evidence="12">BV-TX09c5</strain>
    </source>
</reference>
<organism evidence="12 13">
    <name type="scientific">Bovine papular stomatitis virus</name>
    <dbReference type="NCBI Taxonomy" id="129727"/>
    <lineage>
        <taxon>Viruses</taxon>
        <taxon>Varidnaviria</taxon>
        <taxon>Bamfordvirae</taxon>
        <taxon>Nucleocytoviricota</taxon>
        <taxon>Pokkesviricetes</taxon>
        <taxon>Chitovirales</taxon>
        <taxon>Poxviridae</taxon>
        <taxon>Chordopoxvirinae</taxon>
        <taxon>Parapoxvirus</taxon>
        <taxon>Parapoxvirus bovinestomatitis</taxon>
    </lineage>
</organism>
<evidence type="ECO:0000256" key="7">
    <source>
        <dbReference type="ARBA" id="ARBA00023163"/>
    </source>
</evidence>
<dbReference type="PROSITE" id="PS51192">
    <property type="entry name" value="HELICASE_ATP_BIND_1"/>
    <property type="match status" value="1"/>
</dbReference>
<comment type="similarity">
    <text evidence="1">Belongs to the helicase family. NPH I subfamily.</text>
</comment>
<comment type="catalytic activity">
    <reaction evidence="9">
        <text>a ribonucleoside 5'-triphosphate + H2O = a ribonucleoside 5'-diphosphate + phosphate + H(+)</text>
        <dbReference type="Rhea" id="RHEA:23680"/>
        <dbReference type="ChEBI" id="CHEBI:15377"/>
        <dbReference type="ChEBI" id="CHEBI:15378"/>
        <dbReference type="ChEBI" id="CHEBI:43474"/>
        <dbReference type="ChEBI" id="CHEBI:57930"/>
        <dbReference type="ChEBI" id="CHEBI:61557"/>
        <dbReference type="EC" id="3.6.1.15"/>
    </reaction>
</comment>
<dbReference type="InterPro" id="IPR000330">
    <property type="entry name" value="SNF2_N"/>
</dbReference>
<keyword evidence="7" id="KW-0804">Transcription</keyword>
<evidence type="ECO:0000256" key="9">
    <source>
        <dbReference type="ARBA" id="ARBA00047631"/>
    </source>
</evidence>
<name>A0A0E3T7K4_9POXV</name>
<dbReference type="GO" id="GO:0006281">
    <property type="term" value="P:DNA repair"/>
    <property type="evidence" value="ECO:0007669"/>
    <property type="project" value="TreeGrafter"/>
</dbReference>
<evidence type="ECO:0000256" key="6">
    <source>
        <dbReference type="ARBA" id="ARBA00022840"/>
    </source>
</evidence>
<dbReference type="SMART" id="SM00487">
    <property type="entry name" value="DEXDc"/>
    <property type="match status" value="1"/>
</dbReference>
<dbReference type="GO" id="GO:0006351">
    <property type="term" value="P:DNA-templated transcription"/>
    <property type="evidence" value="ECO:0007669"/>
    <property type="project" value="InterPro"/>
</dbReference>
<keyword evidence="6" id="KW-0067">ATP-binding</keyword>
<dbReference type="InterPro" id="IPR014001">
    <property type="entry name" value="Helicase_ATP-bd"/>
</dbReference>
<accession>A0A0E3T7K4</accession>
<dbReference type="Pfam" id="PF08469">
    <property type="entry name" value="NPHI_C"/>
    <property type="match status" value="1"/>
</dbReference>
<dbReference type="PANTHER" id="PTHR45766">
    <property type="entry name" value="DNA ANNEALING HELICASE AND ENDONUCLEASE ZRANB3 FAMILY MEMBER"/>
    <property type="match status" value="1"/>
</dbReference>
<evidence type="ECO:0000313" key="12">
    <source>
        <dbReference type="EMBL" id="AKC03370.1"/>
    </source>
</evidence>
<dbReference type="SUPFAM" id="SSF52540">
    <property type="entry name" value="P-loop containing nucleoside triphosphate hydrolases"/>
    <property type="match status" value="2"/>
</dbReference>
<dbReference type="SMART" id="SM00490">
    <property type="entry name" value="HELICc"/>
    <property type="match status" value="1"/>
</dbReference>
<dbReference type="InterPro" id="IPR013676">
    <property type="entry name" value="NPHI_C"/>
</dbReference>
<evidence type="ECO:0000313" key="13">
    <source>
        <dbReference type="Proteomes" id="UP000136698"/>
    </source>
</evidence>
<dbReference type="InterPro" id="IPR001650">
    <property type="entry name" value="Helicase_C-like"/>
</dbReference>
<evidence type="ECO:0000256" key="8">
    <source>
        <dbReference type="ARBA" id="ARBA00031272"/>
    </source>
</evidence>
<keyword evidence="4" id="KW-0547">Nucleotide-binding</keyword>
<dbReference type="EMBL" id="KM875471">
    <property type="protein sequence ID" value="AKC03370.1"/>
    <property type="molecule type" value="Genomic_DNA"/>
</dbReference>
<dbReference type="Gene3D" id="3.40.50.300">
    <property type="entry name" value="P-loop containing nucleotide triphosphate hydrolases"/>
    <property type="match status" value="2"/>
</dbReference>
<feature type="domain" description="Helicase ATP-binding" evidence="10">
    <location>
        <begin position="43"/>
        <end position="205"/>
    </location>
</feature>
<dbReference type="EMBL" id="KM875470">
    <property type="protein sequence ID" value="AKC03241.1"/>
    <property type="molecule type" value="Genomic_DNA"/>
</dbReference>
<evidence type="ECO:0000256" key="5">
    <source>
        <dbReference type="ARBA" id="ARBA00022801"/>
    </source>
</evidence>
<dbReference type="Proteomes" id="UP000136698">
    <property type="component" value="Segment"/>
</dbReference>
<gene>
    <name evidence="11" type="ORF">BVTX09c15_072</name>
    <name evidence="12" type="ORF">BVTX09c5_072</name>
</gene>
<dbReference type="GO" id="GO:0017111">
    <property type="term" value="F:ribonucleoside triphosphate phosphatase activity"/>
    <property type="evidence" value="ECO:0007669"/>
    <property type="project" value="UniProtKB-EC"/>
</dbReference>
<protein>
    <recommendedName>
        <fullName evidence="3">Nucleoside triphosphatase I</fullName>
        <ecNumber evidence="2">3.6.1.15</ecNumber>
    </recommendedName>
    <alternativeName>
        <fullName evidence="8">Nucleoside triphosphate phosphohydrolase I</fullName>
    </alternativeName>
</protein>
<dbReference type="InterPro" id="IPR027417">
    <property type="entry name" value="P-loop_NTPase"/>
</dbReference>
<evidence type="ECO:0000256" key="3">
    <source>
        <dbReference type="ARBA" id="ARBA00016931"/>
    </source>
</evidence>
<dbReference type="Pfam" id="PF00176">
    <property type="entry name" value="SNF2-rel_dom"/>
    <property type="match status" value="1"/>
</dbReference>
<evidence type="ECO:0000259" key="10">
    <source>
        <dbReference type="PROSITE" id="PS51192"/>
    </source>
</evidence>
<evidence type="ECO:0000313" key="14">
    <source>
        <dbReference type="Proteomes" id="UP000152300"/>
    </source>
</evidence>
<dbReference type="Pfam" id="PF00271">
    <property type="entry name" value="Helicase_C"/>
    <property type="match status" value="1"/>
</dbReference>
<evidence type="ECO:0000313" key="11">
    <source>
        <dbReference type="EMBL" id="AKC03241.1"/>
    </source>
</evidence>
<evidence type="ECO:0000256" key="1">
    <source>
        <dbReference type="ARBA" id="ARBA00010677"/>
    </source>
</evidence>
<evidence type="ECO:0000256" key="2">
    <source>
        <dbReference type="ARBA" id="ARBA00012445"/>
    </source>
</evidence>
<proteinExistence type="inferred from homology"/>
<sequence length="638" mass="70832">MTSAHAAYVDYALRRTASMPSEMQGVNGAVRLKDYQLFVARVFLGLDRMHGLLLFHETGVGKTMTAVYVLKHLRDVFTNWTVVVLVKKALIEQPWTSTMMQFAPEVVPNCAFINYDDPRFHHRFFTFIKTSSAGSRICVVIDEFHNFISMSLTKEDGRQRPARTVYNYLAKNIPLVNGKLLCLTATPVVNSVREFAMAMNLLRPGVLGQAALFDGGVLANPEDLVDKLGGVCSYLVNNEASIFDDVDGSAAFARKRVRMMYVDMTAKQTAAYRRAAVMERKSGAAVFRVYRRTAATFTFEDVPDKSVLSKQEYDEAVAALFADFARNVGGRTFSEAATKLFRSGETISGDRMTSADVSLLTELRERSCKYTEVCLRILASPGKCLVFEPFVNVTGIEMLLLYFAAFGISHVEFSSRTRDTRAKLVDAFNACDNTDGERIKVCVFSLSGTEGLSFLSINDIFILDMTWNEASLRQIVGRAVRLNSHEMTPAERRYVNVHFVVARQDSGAATVDEDLLDLIKDKSRQFTQLFRVLKRSSLEWVRAAFTDFAPLADDSGWLALVSRPADAREATRAVRLTDGQSVWYSTSAALVTVRKGFLETGGKLFDDDGNFLAEIGASPTVRVSGGRLVYVVDPAAIA</sequence>
<dbReference type="GO" id="GO:0005524">
    <property type="term" value="F:ATP binding"/>
    <property type="evidence" value="ECO:0007669"/>
    <property type="project" value="UniProtKB-KW"/>
</dbReference>
<keyword evidence="5" id="KW-0378">Hydrolase</keyword>